<dbReference type="InterPro" id="IPR004476">
    <property type="entry name" value="RNase_II/RNase_R"/>
</dbReference>
<dbReference type="GO" id="GO:0005829">
    <property type="term" value="C:cytosol"/>
    <property type="evidence" value="ECO:0007669"/>
    <property type="project" value="TreeGrafter"/>
</dbReference>
<comment type="caution">
    <text evidence="11">The sequence shown here is derived from an EMBL/GenBank/DDBJ whole genome shotgun (WGS) entry which is preliminary data.</text>
</comment>
<accession>A0A1G2P2I6</accession>
<feature type="compositionally biased region" description="Basic and acidic residues" evidence="9">
    <location>
        <begin position="1"/>
        <end position="14"/>
    </location>
</feature>
<dbReference type="InterPro" id="IPR040476">
    <property type="entry name" value="CSD2"/>
</dbReference>
<dbReference type="InterPro" id="IPR003029">
    <property type="entry name" value="S1_domain"/>
</dbReference>
<dbReference type="AlphaFoldDB" id="A0A1G2P2I6"/>
<comment type="similarity">
    <text evidence="8">Belongs to the RNR ribonuclease family. RNase R subfamily.</text>
</comment>
<feature type="compositionally biased region" description="Basic residues" evidence="9">
    <location>
        <begin position="15"/>
        <end position="28"/>
    </location>
</feature>
<keyword evidence="6 8" id="KW-0269">Exonuclease</keyword>
<dbReference type="SMART" id="SM00955">
    <property type="entry name" value="RNB"/>
    <property type="match status" value="1"/>
</dbReference>
<evidence type="ECO:0000256" key="7">
    <source>
        <dbReference type="ARBA" id="ARBA00022884"/>
    </source>
</evidence>
<keyword evidence="4 8" id="KW-0540">Nuclease</keyword>
<feature type="region of interest" description="Disordered" evidence="9">
    <location>
        <begin position="1"/>
        <end position="32"/>
    </location>
</feature>
<feature type="domain" description="S1 motif" evidence="10">
    <location>
        <begin position="587"/>
        <end position="669"/>
    </location>
</feature>
<evidence type="ECO:0000256" key="6">
    <source>
        <dbReference type="ARBA" id="ARBA00022839"/>
    </source>
</evidence>
<dbReference type="GO" id="GO:0008859">
    <property type="term" value="F:exoribonuclease II activity"/>
    <property type="evidence" value="ECO:0007669"/>
    <property type="project" value="UniProtKB-UniRule"/>
</dbReference>
<dbReference type="Pfam" id="PF00773">
    <property type="entry name" value="RNB"/>
    <property type="match status" value="1"/>
</dbReference>
<dbReference type="EC" id="3.1.13.1" evidence="8"/>
<comment type="subcellular location">
    <subcellularLocation>
        <location evidence="2 8">Cytoplasm</location>
    </subcellularLocation>
</comment>
<gene>
    <name evidence="8" type="primary">rnr</name>
    <name evidence="11" type="ORF">A3G52_02490</name>
</gene>
<dbReference type="Pfam" id="PF08206">
    <property type="entry name" value="OB_RNB"/>
    <property type="match status" value="1"/>
</dbReference>
<dbReference type="Gene3D" id="2.40.50.140">
    <property type="entry name" value="Nucleic acid-binding proteins"/>
    <property type="match status" value="2"/>
</dbReference>
<dbReference type="InterPro" id="IPR011805">
    <property type="entry name" value="RNase_R"/>
</dbReference>
<dbReference type="GO" id="GO:0003723">
    <property type="term" value="F:RNA binding"/>
    <property type="evidence" value="ECO:0007669"/>
    <property type="project" value="UniProtKB-UniRule"/>
</dbReference>
<dbReference type="InterPro" id="IPR012340">
    <property type="entry name" value="NA-bd_OB-fold"/>
</dbReference>
<dbReference type="InterPro" id="IPR013223">
    <property type="entry name" value="RNase_B_OB_dom"/>
</dbReference>
<dbReference type="PANTHER" id="PTHR23355">
    <property type="entry name" value="RIBONUCLEASE"/>
    <property type="match status" value="1"/>
</dbReference>
<dbReference type="PROSITE" id="PS50126">
    <property type="entry name" value="S1"/>
    <property type="match status" value="1"/>
</dbReference>
<organism evidence="11 12">
    <name type="scientific">Candidatus Taylorbacteria bacterium RIFCSPLOWO2_12_FULL_43_20</name>
    <dbReference type="NCBI Taxonomy" id="1802332"/>
    <lineage>
        <taxon>Bacteria</taxon>
        <taxon>Candidatus Tayloriibacteriota</taxon>
    </lineage>
</organism>
<dbReference type="InterPro" id="IPR001900">
    <property type="entry name" value="RNase_II/R"/>
</dbReference>
<protein>
    <recommendedName>
        <fullName evidence="8">Ribonuclease R</fullName>
        <shortName evidence="8">RNase R</shortName>
        <ecNumber evidence="8">3.1.13.1</ecNumber>
    </recommendedName>
</protein>
<dbReference type="PANTHER" id="PTHR23355:SF9">
    <property type="entry name" value="DIS3-LIKE EXONUCLEASE 2"/>
    <property type="match status" value="1"/>
</dbReference>
<dbReference type="InterPro" id="IPR022966">
    <property type="entry name" value="RNase_II/R_CS"/>
</dbReference>
<dbReference type="Proteomes" id="UP000177269">
    <property type="component" value="Unassembled WGS sequence"/>
</dbReference>
<dbReference type="HAMAP" id="MF_01895">
    <property type="entry name" value="RNase_R"/>
    <property type="match status" value="1"/>
</dbReference>
<comment type="catalytic activity">
    <reaction evidence="1 8">
        <text>Exonucleolytic cleavage in the 3'- to 5'-direction to yield nucleoside 5'-phosphates.</text>
        <dbReference type="EC" id="3.1.13.1"/>
    </reaction>
</comment>
<evidence type="ECO:0000313" key="12">
    <source>
        <dbReference type="Proteomes" id="UP000177269"/>
    </source>
</evidence>
<evidence type="ECO:0000256" key="1">
    <source>
        <dbReference type="ARBA" id="ARBA00001849"/>
    </source>
</evidence>
<evidence type="ECO:0000256" key="9">
    <source>
        <dbReference type="SAM" id="MobiDB-lite"/>
    </source>
</evidence>
<dbReference type="PROSITE" id="PS01175">
    <property type="entry name" value="RIBONUCLEASE_II"/>
    <property type="match status" value="1"/>
</dbReference>
<keyword evidence="7 8" id="KW-0694">RNA-binding</keyword>
<dbReference type="CDD" id="cd04471">
    <property type="entry name" value="S1_RNase_R"/>
    <property type="match status" value="1"/>
</dbReference>
<dbReference type="GO" id="GO:0006402">
    <property type="term" value="P:mRNA catabolic process"/>
    <property type="evidence" value="ECO:0007669"/>
    <property type="project" value="TreeGrafter"/>
</dbReference>
<evidence type="ECO:0000256" key="3">
    <source>
        <dbReference type="ARBA" id="ARBA00022490"/>
    </source>
</evidence>
<dbReference type="Pfam" id="PF17876">
    <property type="entry name" value="CSD2"/>
    <property type="match status" value="1"/>
</dbReference>
<dbReference type="EMBL" id="MHSK01000010">
    <property type="protein sequence ID" value="OHA42558.1"/>
    <property type="molecule type" value="Genomic_DNA"/>
</dbReference>
<dbReference type="Pfam" id="PF00575">
    <property type="entry name" value="S1"/>
    <property type="match status" value="1"/>
</dbReference>
<evidence type="ECO:0000256" key="2">
    <source>
        <dbReference type="ARBA" id="ARBA00004496"/>
    </source>
</evidence>
<evidence type="ECO:0000256" key="8">
    <source>
        <dbReference type="HAMAP-Rule" id="MF_01895"/>
    </source>
</evidence>
<dbReference type="NCBIfam" id="TIGR00358">
    <property type="entry name" value="3_prime_RNase"/>
    <property type="match status" value="1"/>
</dbReference>
<reference evidence="11 12" key="1">
    <citation type="journal article" date="2016" name="Nat. Commun.">
        <title>Thousands of microbial genomes shed light on interconnected biogeochemical processes in an aquifer system.</title>
        <authorList>
            <person name="Anantharaman K."/>
            <person name="Brown C.T."/>
            <person name="Hug L.A."/>
            <person name="Sharon I."/>
            <person name="Castelle C.J."/>
            <person name="Probst A.J."/>
            <person name="Thomas B.C."/>
            <person name="Singh A."/>
            <person name="Wilkins M.J."/>
            <person name="Karaoz U."/>
            <person name="Brodie E.L."/>
            <person name="Williams K.H."/>
            <person name="Hubbard S.S."/>
            <person name="Banfield J.F."/>
        </authorList>
    </citation>
    <scope>NUCLEOTIDE SEQUENCE [LARGE SCALE GENOMIC DNA]</scope>
</reference>
<name>A0A1G2P2I6_9BACT</name>
<dbReference type="SUPFAM" id="SSF50249">
    <property type="entry name" value="Nucleic acid-binding proteins"/>
    <property type="match status" value="4"/>
</dbReference>
<evidence type="ECO:0000259" key="10">
    <source>
        <dbReference type="PROSITE" id="PS50126"/>
    </source>
</evidence>
<proteinExistence type="inferred from homology"/>
<sequence length="669" mass="76354">MKKENGQGKGERNKWRAKRGFRGKKTKAKKNDEEKTVIGDIFLTRKGVGYLEVSEHEEDAEISPDMLRGAFHGDKVEAKIFKRGKDKMGAEVVRVIERAKKRFVGTLAKEKGRVFLVPDDQRFYLDIEIKDKLDALPNEKALAEITEWRENGHPMGKILKIIGKKGEHNTEMESIILDKGFATSFSSSVEEAALEVKQKSLPISQEDIRARKDLRDILTFTIDPENAKDFDDAISYRKLNDGLFEIGVHIADVSHYVRPESVLDKEASKRAFSIYLVDRTIPMLPEILSNGICSLNPGEDKLTFSAIFEITENAEITKRWFGKTVIRSDKRFTYEEAQDALNNDKRKYHEELSRLNGIAKILAKRKFAAGALDFETEEIRFNLDPKGRPLGVFKKERLDTHKLVEEFMLLANKEVAEYINRENKKRGVASGAFIYRVHDVPNKDKLADLSIFVKALGYDMESHGGKITSKHIKKLLESMEGKPHESLIKTAAIRSMSKAVYSTRNIGHFGLAFEHYAHFTSPIRRYPDLLAHRVIFSYLNNKPMGRNEAGYFEKMAVLSSEKEIMAAEAERASIKYKQVEYMSDKIGQTFEGIISGVTEWGMYVEEKETKCEGMIRLKDLGDDFYVYNDKTYSVVGQKKKKKFTLGDSVTFKVVAADLERKTLDYKLAL</sequence>
<evidence type="ECO:0000256" key="4">
    <source>
        <dbReference type="ARBA" id="ARBA00022722"/>
    </source>
</evidence>
<comment type="function">
    <text evidence="8">3'-5' exoribonuclease that releases 5'-nucleoside monophosphates and is involved in maturation of structured RNAs.</text>
</comment>
<dbReference type="NCBIfam" id="TIGR02063">
    <property type="entry name" value="RNase_R"/>
    <property type="match status" value="1"/>
</dbReference>
<dbReference type="InterPro" id="IPR050180">
    <property type="entry name" value="RNR_Ribonuclease"/>
</dbReference>
<evidence type="ECO:0000313" key="11">
    <source>
        <dbReference type="EMBL" id="OHA42558.1"/>
    </source>
</evidence>
<keyword evidence="3 8" id="KW-0963">Cytoplasm</keyword>
<dbReference type="SMART" id="SM00316">
    <property type="entry name" value="S1"/>
    <property type="match status" value="1"/>
</dbReference>
<keyword evidence="5 8" id="KW-0378">Hydrolase</keyword>
<evidence type="ECO:0000256" key="5">
    <source>
        <dbReference type="ARBA" id="ARBA00022801"/>
    </source>
</evidence>